<dbReference type="Proteomes" id="UP000004169">
    <property type="component" value="Unassembled WGS sequence"/>
</dbReference>
<organism evidence="1 2">
    <name type="scientific">Magnetospirillum molischianum DSM 120</name>
    <dbReference type="NCBI Taxonomy" id="1150626"/>
    <lineage>
        <taxon>Bacteria</taxon>
        <taxon>Pseudomonadati</taxon>
        <taxon>Pseudomonadota</taxon>
        <taxon>Alphaproteobacteria</taxon>
        <taxon>Rhodospirillales</taxon>
        <taxon>Rhodospirillaceae</taxon>
        <taxon>Magnetospirillum</taxon>
    </lineage>
</organism>
<name>H8FP51_MAGML</name>
<keyword evidence="2" id="KW-1185">Reference proteome</keyword>
<reference evidence="1 2" key="1">
    <citation type="journal article" date="2012" name="J. Bacteriol.">
        <title>Draft Genome Sequence of the Purple Photosynthetic Bacterium Phaeospirillum molischianum DSM120, a Particularly Versatile Bacterium.</title>
        <authorList>
            <person name="Duquesne K."/>
            <person name="Prima V."/>
            <person name="Ji B."/>
            <person name="Rouy Z."/>
            <person name="Medigue C."/>
            <person name="Talla E."/>
            <person name="Sturgis J.N."/>
        </authorList>
    </citation>
    <scope>NUCLEOTIDE SEQUENCE [LARGE SCALE GENOMIC DNA]</scope>
    <source>
        <strain evidence="2">DSM120</strain>
    </source>
</reference>
<proteinExistence type="predicted"/>
<accession>H8FP51</accession>
<evidence type="ECO:0000313" key="1">
    <source>
        <dbReference type="EMBL" id="CCG40139.1"/>
    </source>
</evidence>
<evidence type="ECO:0000313" key="2">
    <source>
        <dbReference type="Proteomes" id="UP000004169"/>
    </source>
</evidence>
<dbReference type="AlphaFoldDB" id="H8FP51"/>
<comment type="caution">
    <text evidence="1">The sequence shown here is derived from an EMBL/GenBank/DDBJ whole genome shotgun (WGS) entry which is preliminary data.</text>
</comment>
<gene>
    <name evidence="1" type="ORF">PHAMO_180108</name>
</gene>
<dbReference type="STRING" id="1150626.PHAMO_180108"/>
<dbReference type="EMBL" id="CAHP01000010">
    <property type="protein sequence ID" value="CCG40139.1"/>
    <property type="molecule type" value="Genomic_DNA"/>
</dbReference>
<protein>
    <submittedName>
        <fullName evidence="1">Uncharacterized protein</fullName>
    </submittedName>
</protein>
<sequence>MLQFIRRILLKGSKYGLVETNGFSGVRQNIIPFSGCLLPSREKARSKLGGDKLVSFGHPNISTMGCDKAIVGKAGLDSTPSPASLCGGAA</sequence>